<feature type="transmembrane region" description="Helical" evidence="1">
    <location>
        <begin position="57"/>
        <end position="74"/>
    </location>
</feature>
<evidence type="ECO:0000256" key="1">
    <source>
        <dbReference type="SAM" id="Phobius"/>
    </source>
</evidence>
<dbReference type="RefSeq" id="WP_314511956.1">
    <property type="nucleotide sequence ID" value="NZ_JASJOU010000004.1"/>
</dbReference>
<comment type="caution">
    <text evidence="2">The sequence shown here is derived from an EMBL/GenBank/DDBJ whole genome shotgun (WGS) entry which is preliminary data.</text>
</comment>
<keyword evidence="1" id="KW-0472">Membrane</keyword>
<accession>A0AAE3R631</accession>
<dbReference type="AlphaFoldDB" id="A0AAE3R631"/>
<organism evidence="2 3">
    <name type="scientific">Xanthocytophaga agilis</name>
    <dbReference type="NCBI Taxonomy" id="3048010"/>
    <lineage>
        <taxon>Bacteria</taxon>
        <taxon>Pseudomonadati</taxon>
        <taxon>Bacteroidota</taxon>
        <taxon>Cytophagia</taxon>
        <taxon>Cytophagales</taxon>
        <taxon>Rhodocytophagaceae</taxon>
        <taxon>Xanthocytophaga</taxon>
    </lineage>
</organism>
<keyword evidence="1" id="KW-0812">Transmembrane</keyword>
<keyword evidence="3" id="KW-1185">Reference proteome</keyword>
<feature type="transmembrane region" description="Helical" evidence="1">
    <location>
        <begin position="80"/>
        <end position="101"/>
    </location>
</feature>
<dbReference type="EMBL" id="JASJOU010000004">
    <property type="protein sequence ID" value="MDJ1502104.1"/>
    <property type="molecule type" value="Genomic_DNA"/>
</dbReference>
<keyword evidence="1" id="KW-1133">Transmembrane helix</keyword>
<name>A0AAE3R631_9BACT</name>
<protein>
    <submittedName>
        <fullName evidence="2">Uncharacterized protein</fullName>
    </submittedName>
</protein>
<evidence type="ECO:0000313" key="2">
    <source>
        <dbReference type="EMBL" id="MDJ1502104.1"/>
    </source>
</evidence>
<sequence length="112" mass="12357">MKETRLREDPLRTILKQEGMEVPSDSFSDQLTSLIIDTYQQEQIAIVSTKEPAMTGWPGQIIAAMLAGIVLWSFSMLDTVQIKAVVISSLLALILGIGILIQMAKKILLSKI</sequence>
<dbReference type="Proteomes" id="UP001232063">
    <property type="component" value="Unassembled WGS sequence"/>
</dbReference>
<reference evidence="2" key="1">
    <citation type="submission" date="2023-05" db="EMBL/GenBank/DDBJ databases">
        <authorList>
            <person name="Zhang X."/>
        </authorList>
    </citation>
    <scope>NUCLEOTIDE SEQUENCE</scope>
    <source>
        <strain evidence="2">BD1B2-1</strain>
    </source>
</reference>
<evidence type="ECO:0000313" key="3">
    <source>
        <dbReference type="Proteomes" id="UP001232063"/>
    </source>
</evidence>
<proteinExistence type="predicted"/>
<gene>
    <name evidence="2" type="ORF">QNI22_15665</name>
</gene>